<proteinExistence type="predicted"/>
<organism evidence="1 2">
    <name type="scientific">Legionella brunensis</name>
    <dbReference type="NCBI Taxonomy" id="29422"/>
    <lineage>
        <taxon>Bacteria</taxon>
        <taxon>Pseudomonadati</taxon>
        <taxon>Pseudomonadota</taxon>
        <taxon>Gammaproteobacteria</taxon>
        <taxon>Legionellales</taxon>
        <taxon>Legionellaceae</taxon>
        <taxon>Legionella</taxon>
    </lineage>
</organism>
<comment type="caution">
    <text evidence="1">The sequence shown here is derived from an EMBL/GenBank/DDBJ whole genome shotgun (WGS) entry which is preliminary data.</text>
</comment>
<evidence type="ECO:0000313" key="1">
    <source>
        <dbReference type="EMBL" id="KTC81404.1"/>
    </source>
</evidence>
<dbReference type="RefSeq" id="WP_058441924.1">
    <property type="nucleotide sequence ID" value="NZ_CAAAHU010000002.1"/>
</dbReference>
<sequence>MPRINQDLLERIPEEKRWYLGYYPDVLLYQDDKHEYSEAIYHLANAKYLYANGYNIRPASTLRYAFEAFKGWLGFNNHCETQKVQLGLYKFAYYGYLKGYPQGALHSLQRHGVSEQFIRQFSSPRKNDVTQKIQNDLIKFYADHVQASVIPEGQPKISDEYSFGNTWANLELWSEIPKLDPQNDLLIQRTISQLENMSSLPNYVSIQNSKYAFEVAKQCIEHVKSRRNTSLAAKFLNYVLNLSADNEALIARAIQFAPDICLQDKQFFIAFYLERKNFKAALPLIELLEDTTEAAILVKKHFNNEQVLALIKKDSPLAAALSEQYLTADTENLKTIKFVATFYPSFAQKFPAQALRLLVSEEKYEEAYQLFTGLKDCQIYVDDLVKLADYFEDLSLSKEKAAVALREQQNWIGIETPILQAIRLIKKALELDENDDRSEKHYRQLRLYAESLINNDIVTHEIETCQIEQIIKAINLLNQCKPVASNEKKLHQKVLVTGLMRQVDYLIYTISPLAIDAESHTKLAEHNDKHSDNIRNTAQLLRKIIDLCNDTSDKELKLILGKANFLYGDLIKFFGLNENCNPYFRAAMKAVPNNPFYILRCSEIFEEEKDKLREKGVPLLRALGYEPIHYLRWDEQRWYKDKSSALTPIQDIHNLGEKGQKRSFSFSLI</sequence>
<evidence type="ECO:0000313" key="2">
    <source>
        <dbReference type="Proteomes" id="UP000054742"/>
    </source>
</evidence>
<dbReference type="AlphaFoldDB" id="A0A0W0SD11"/>
<dbReference type="OrthoDB" id="5649492at2"/>
<dbReference type="EMBL" id="LNXV01000029">
    <property type="protein sequence ID" value="KTC81404.1"/>
    <property type="molecule type" value="Genomic_DNA"/>
</dbReference>
<dbReference type="PATRIC" id="fig|29422.6.peg.2053"/>
<accession>A0A0W0SD11</accession>
<protein>
    <submittedName>
        <fullName evidence="1">Uncharacterized protein</fullName>
    </submittedName>
</protein>
<dbReference type="STRING" id="29422.Lbru_1924"/>
<name>A0A0W0SD11_9GAMM</name>
<reference evidence="1 2" key="1">
    <citation type="submission" date="2015-11" db="EMBL/GenBank/DDBJ databases">
        <title>Genomic analysis of 38 Legionella species identifies large and diverse effector repertoires.</title>
        <authorList>
            <person name="Burstein D."/>
            <person name="Amaro F."/>
            <person name="Zusman T."/>
            <person name="Lifshitz Z."/>
            <person name="Cohen O."/>
            <person name="Gilbert J.A."/>
            <person name="Pupko T."/>
            <person name="Shuman H.A."/>
            <person name="Segal G."/>
        </authorList>
    </citation>
    <scope>NUCLEOTIDE SEQUENCE [LARGE SCALE GENOMIC DNA]</scope>
    <source>
        <strain evidence="1 2">ATCC 43878</strain>
    </source>
</reference>
<keyword evidence="2" id="KW-1185">Reference proteome</keyword>
<gene>
    <name evidence="1" type="ORF">Lbru_1924</name>
</gene>
<dbReference type="Proteomes" id="UP000054742">
    <property type="component" value="Unassembled WGS sequence"/>
</dbReference>